<dbReference type="Proteomes" id="UP001560267">
    <property type="component" value="Unassembled WGS sequence"/>
</dbReference>
<sequence>DNPKAVVIKPSKYDPVFNESYLEWARHYEVTILPARPRKPRDKAWTTDYTSWWIGNEPVMELNNPGFLGDPVT</sequence>
<evidence type="ECO:0000313" key="1">
    <source>
        <dbReference type="EMBL" id="MEX6430806.1"/>
    </source>
</evidence>
<dbReference type="EMBL" id="JBFSHR010000087">
    <property type="protein sequence ID" value="MEX6430806.1"/>
    <property type="molecule type" value="Genomic_DNA"/>
</dbReference>
<proteinExistence type="predicted"/>
<reference evidence="1 2" key="1">
    <citation type="submission" date="2024-07" db="EMBL/GenBank/DDBJ databases">
        <title>Draft Genome Sequence of Ferrimicrobium acidiphilum Strain YE2023, Isolated from a Pulp of Bioleach Reactor.</title>
        <authorList>
            <person name="Elkina Y.A."/>
            <person name="Bulaeva A.G."/>
            <person name="Beletsky A.V."/>
            <person name="Mardanov A.V."/>
        </authorList>
    </citation>
    <scope>NUCLEOTIDE SEQUENCE [LARGE SCALE GENOMIC DNA]</scope>
    <source>
        <strain evidence="1 2">YE2023</strain>
    </source>
</reference>
<name>A0ABV3Y5F6_9ACTN</name>
<evidence type="ECO:0000313" key="2">
    <source>
        <dbReference type="Proteomes" id="UP001560267"/>
    </source>
</evidence>
<feature type="non-terminal residue" evidence="1">
    <location>
        <position position="1"/>
    </location>
</feature>
<comment type="caution">
    <text evidence="1">The sequence shown here is derived from an EMBL/GenBank/DDBJ whole genome shotgun (WGS) entry which is preliminary data.</text>
</comment>
<accession>A0ABV3Y5F6</accession>
<organism evidence="1 2">
    <name type="scientific">Ferrimicrobium acidiphilum</name>
    <dbReference type="NCBI Taxonomy" id="121039"/>
    <lineage>
        <taxon>Bacteria</taxon>
        <taxon>Bacillati</taxon>
        <taxon>Actinomycetota</taxon>
        <taxon>Acidimicrobiia</taxon>
        <taxon>Acidimicrobiales</taxon>
        <taxon>Acidimicrobiaceae</taxon>
        <taxon>Ferrimicrobium</taxon>
    </lineage>
</organism>
<protein>
    <submittedName>
        <fullName evidence="1">Uncharacterized protein</fullName>
    </submittedName>
</protein>
<dbReference type="RefSeq" id="WP_369084953.1">
    <property type="nucleotide sequence ID" value="NZ_JBFSHR010000087.1"/>
</dbReference>
<gene>
    <name evidence="1" type="ORF">AB6A68_13320</name>
</gene>
<keyword evidence="2" id="KW-1185">Reference proteome</keyword>